<dbReference type="FunFam" id="3.90.550.10:FF:000003">
    <property type="entry name" value="2-C-methyl-D-erythritol 4-phosphate cytidylyltransferase"/>
    <property type="match status" value="1"/>
</dbReference>
<keyword evidence="1 3" id="KW-0808">Transferase</keyword>
<gene>
    <name evidence="3 4" type="primary">ispD</name>
    <name evidence="4" type="ORF">DMP06_10600</name>
</gene>
<evidence type="ECO:0000313" key="5">
    <source>
        <dbReference type="Proteomes" id="UP000269591"/>
    </source>
</evidence>
<dbReference type="RefSeq" id="WP_123209699.1">
    <property type="nucleotide sequence ID" value="NZ_JBHTHO010000033.1"/>
</dbReference>
<dbReference type="OrthoDB" id="9802561at2"/>
<evidence type="ECO:0000256" key="2">
    <source>
        <dbReference type="ARBA" id="ARBA00022695"/>
    </source>
</evidence>
<dbReference type="GO" id="GO:0019288">
    <property type="term" value="P:isopentenyl diphosphate biosynthetic process, methylerythritol 4-phosphate pathway"/>
    <property type="evidence" value="ECO:0007669"/>
    <property type="project" value="UniProtKB-UniRule"/>
</dbReference>
<evidence type="ECO:0000313" key="4">
    <source>
        <dbReference type="EMBL" id="RNL37577.1"/>
    </source>
</evidence>
<feature type="site" description="Transition state stabilizer" evidence="3">
    <location>
        <position position="76"/>
    </location>
</feature>
<dbReference type="EC" id="2.7.7.60" evidence="3"/>
<comment type="function">
    <text evidence="3">Catalyzes the formation of 4-diphosphocytidyl-2-C-methyl-D-erythritol from CTP and 2-C-methyl-D-erythritol 4-phosphate (MEP).</text>
</comment>
<protein>
    <recommendedName>
        <fullName evidence="3">2-C-methyl-D-erythritol 4-phosphate cytidylyltransferase</fullName>
        <ecNumber evidence="3">2.7.7.60</ecNumber>
    </recommendedName>
    <alternativeName>
        <fullName evidence="3">4-diphosphocytidyl-2C-methyl-D-erythritol synthase</fullName>
    </alternativeName>
    <alternativeName>
        <fullName evidence="3">MEP cytidylyltransferase</fullName>
        <shortName evidence="3">MCT</shortName>
    </alternativeName>
</protein>
<dbReference type="InterPro" id="IPR034683">
    <property type="entry name" value="IspD/TarI"/>
</dbReference>
<dbReference type="SUPFAM" id="SSF53448">
    <property type="entry name" value="Nucleotide-diphospho-sugar transferases"/>
    <property type="match status" value="1"/>
</dbReference>
<dbReference type="PANTHER" id="PTHR32125">
    <property type="entry name" value="2-C-METHYL-D-ERYTHRITOL 4-PHOSPHATE CYTIDYLYLTRANSFERASE, CHLOROPLASTIC"/>
    <property type="match status" value="1"/>
</dbReference>
<dbReference type="GO" id="GO:0050518">
    <property type="term" value="F:2-C-methyl-D-erythritol 4-phosphate cytidylyltransferase activity"/>
    <property type="evidence" value="ECO:0007669"/>
    <property type="project" value="UniProtKB-UniRule"/>
</dbReference>
<keyword evidence="5" id="KW-1185">Reference proteome</keyword>
<dbReference type="Proteomes" id="UP000269591">
    <property type="component" value="Unassembled WGS sequence"/>
</dbReference>
<dbReference type="EMBL" id="QIBX01000025">
    <property type="protein sequence ID" value="RNL37577.1"/>
    <property type="molecule type" value="Genomic_DNA"/>
</dbReference>
<comment type="pathway">
    <text evidence="3">Isoprenoid biosynthesis; isopentenyl diphosphate biosynthesis via DXP pathway; isopentenyl diphosphate from 1-deoxy-D-xylulose 5-phosphate: step 2/6.</text>
</comment>
<feature type="site" description="Positions MEP for the nucleophilic attack" evidence="3">
    <location>
        <position position="211"/>
    </location>
</feature>
<dbReference type="HAMAP" id="MF_00108">
    <property type="entry name" value="IspD"/>
    <property type="match status" value="1"/>
</dbReference>
<comment type="similarity">
    <text evidence="3">Belongs to the IspD/TarI cytidylyltransferase family. IspD subfamily.</text>
</comment>
<dbReference type="Pfam" id="PF01128">
    <property type="entry name" value="IspD"/>
    <property type="match status" value="1"/>
</dbReference>
<organism evidence="4 5">
    <name type="scientific">Slackia equolifaciens</name>
    <dbReference type="NCBI Taxonomy" id="498718"/>
    <lineage>
        <taxon>Bacteria</taxon>
        <taxon>Bacillati</taxon>
        <taxon>Actinomycetota</taxon>
        <taxon>Coriobacteriia</taxon>
        <taxon>Eggerthellales</taxon>
        <taxon>Eggerthellaceae</taxon>
        <taxon>Slackia</taxon>
    </lineage>
</organism>
<dbReference type="NCBIfam" id="TIGR00453">
    <property type="entry name" value="ispD"/>
    <property type="match status" value="1"/>
</dbReference>
<dbReference type="AlphaFoldDB" id="A0A3N0ARU1"/>
<evidence type="ECO:0000256" key="1">
    <source>
        <dbReference type="ARBA" id="ARBA00022679"/>
    </source>
</evidence>
<feature type="site" description="Transition state stabilizer" evidence="3">
    <location>
        <position position="69"/>
    </location>
</feature>
<sequence>MSNDDTARSIFEQNAVDPVFLPSALSDVASDFEDASAAAGLVASVRLQGKVGKKAKTAAIVLAGGSGERFGHDGGKQIVEIAGRPTLAWSIMAFDATEDIGIIVVVCPEDRMQEYWALAIDPHNFVTPIVMAPAGASRQESAFSGLEYVPDNYEYVALHDGARPLISPELITHTINTLKGTLDADGAIVATPAVDTLKVVENGVIVGTPDRRVFWNAQTPQVFRSGVYRRAHASALAEGFIGTDDASLIERMGGKVLVVEGKRDNIKLTVPEDYRMLSAIVQSQGLVEKDEGVDA</sequence>
<dbReference type="UniPathway" id="UPA00056">
    <property type="reaction ID" value="UER00093"/>
</dbReference>
<accession>A0A3N0ARU1</accession>
<reference evidence="5" key="1">
    <citation type="submission" date="2018-05" db="EMBL/GenBank/DDBJ databases">
        <title>Genome Sequencing of selected type strains of the family Eggerthellaceae.</title>
        <authorList>
            <person name="Danylec N."/>
            <person name="Stoll D.A."/>
            <person name="Doetsch A."/>
            <person name="Huch M."/>
        </authorList>
    </citation>
    <scope>NUCLEOTIDE SEQUENCE [LARGE SCALE GENOMIC DNA]</scope>
    <source>
        <strain evidence="5">DSM 24851</strain>
    </source>
</reference>
<dbReference type="CDD" id="cd02516">
    <property type="entry name" value="CDP-ME_synthetase"/>
    <property type="match status" value="1"/>
</dbReference>
<dbReference type="InterPro" id="IPR001228">
    <property type="entry name" value="IspD"/>
</dbReference>
<dbReference type="Gene3D" id="3.90.550.10">
    <property type="entry name" value="Spore Coat Polysaccharide Biosynthesis Protein SpsA, Chain A"/>
    <property type="match status" value="1"/>
</dbReference>
<keyword evidence="3" id="KW-0414">Isoprene biosynthesis</keyword>
<comment type="caution">
    <text evidence="4">The sequence shown here is derived from an EMBL/GenBank/DDBJ whole genome shotgun (WGS) entry which is preliminary data.</text>
</comment>
<evidence type="ECO:0000256" key="3">
    <source>
        <dbReference type="HAMAP-Rule" id="MF_00108"/>
    </source>
</evidence>
<keyword evidence="2 3" id="KW-0548">Nucleotidyltransferase</keyword>
<comment type="catalytic activity">
    <reaction evidence="3">
        <text>2-C-methyl-D-erythritol 4-phosphate + CTP + H(+) = 4-CDP-2-C-methyl-D-erythritol + diphosphate</text>
        <dbReference type="Rhea" id="RHEA:13429"/>
        <dbReference type="ChEBI" id="CHEBI:15378"/>
        <dbReference type="ChEBI" id="CHEBI:33019"/>
        <dbReference type="ChEBI" id="CHEBI:37563"/>
        <dbReference type="ChEBI" id="CHEBI:57823"/>
        <dbReference type="ChEBI" id="CHEBI:58262"/>
        <dbReference type="EC" id="2.7.7.60"/>
    </reaction>
</comment>
<dbReference type="InterPro" id="IPR029044">
    <property type="entry name" value="Nucleotide-diphossugar_trans"/>
</dbReference>
<dbReference type="InterPro" id="IPR050088">
    <property type="entry name" value="IspD/TarI_cytidylyltransf_bact"/>
</dbReference>
<dbReference type="PANTHER" id="PTHR32125:SF4">
    <property type="entry name" value="2-C-METHYL-D-ERYTHRITOL 4-PHOSPHATE CYTIDYLYLTRANSFERASE, CHLOROPLASTIC"/>
    <property type="match status" value="1"/>
</dbReference>
<name>A0A3N0ARU1_9ACTN</name>
<feature type="site" description="Positions MEP for the nucleophilic attack" evidence="3">
    <location>
        <position position="267"/>
    </location>
</feature>
<proteinExistence type="inferred from homology"/>